<gene>
    <name evidence="2" type="ORF">L207DRAFT_581095</name>
</gene>
<accession>A0A2J6RV86</accession>
<name>A0A2J6RV86_HYAVF</name>
<dbReference type="AlphaFoldDB" id="A0A2J6RV86"/>
<feature type="region of interest" description="Disordered" evidence="1">
    <location>
        <begin position="1"/>
        <end position="102"/>
    </location>
</feature>
<reference evidence="2 3" key="1">
    <citation type="submission" date="2016-04" db="EMBL/GenBank/DDBJ databases">
        <title>A degradative enzymes factory behind the ericoid mycorrhizal symbiosis.</title>
        <authorList>
            <consortium name="DOE Joint Genome Institute"/>
            <person name="Martino E."/>
            <person name="Morin E."/>
            <person name="Grelet G."/>
            <person name="Kuo A."/>
            <person name="Kohler A."/>
            <person name="Daghino S."/>
            <person name="Barry K."/>
            <person name="Choi C."/>
            <person name="Cichocki N."/>
            <person name="Clum A."/>
            <person name="Copeland A."/>
            <person name="Hainaut M."/>
            <person name="Haridas S."/>
            <person name="Labutti K."/>
            <person name="Lindquist E."/>
            <person name="Lipzen A."/>
            <person name="Khouja H.-R."/>
            <person name="Murat C."/>
            <person name="Ohm R."/>
            <person name="Olson A."/>
            <person name="Spatafora J."/>
            <person name="Veneault-Fourrey C."/>
            <person name="Henrissat B."/>
            <person name="Grigoriev I."/>
            <person name="Martin F."/>
            <person name="Perotto S."/>
        </authorList>
    </citation>
    <scope>NUCLEOTIDE SEQUENCE [LARGE SCALE GENOMIC DNA]</scope>
    <source>
        <strain evidence="2 3">F</strain>
    </source>
</reference>
<protein>
    <submittedName>
        <fullName evidence="2">Uncharacterized protein</fullName>
    </submittedName>
</protein>
<feature type="compositionally biased region" description="Polar residues" evidence="1">
    <location>
        <begin position="1"/>
        <end position="18"/>
    </location>
</feature>
<evidence type="ECO:0000313" key="2">
    <source>
        <dbReference type="EMBL" id="PMD42434.1"/>
    </source>
</evidence>
<feature type="region of interest" description="Disordered" evidence="1">
    <location>
        <begin position="122"/>
        <end position="141"/>
    </location>
</feature>
<keyword evidence="3" id="KW-1185">Reference proteome</keyword>
<evidence type="ECO:0000313" key="3">
    <source>
        <dbReference type="Proteomes" id="UP000235786"/>
    </source>
</evidence>
<feature type="compositionally biased region" description="Basic and acidic residues" evidence="1">
    <location>
        <begin position="83"/>
        <end position="98"/>
    </location>
</feature>
<sequence>MSSSRRSTNNLNMSTGRSQQERMAKYPTDLGESWHDGPKEVPNGWVVINQELRSTSNEDEDPQKEEGNESDTDPLILNKKKGKKDDTKKSEKLREYSSKAKSFGSAAANITGMAVSWLRKAAGGGSGLGNISGPEEYRRLR</sequence>
<feature type="compositionally biased region" description="Acidic residues" evidence="1">
    <location>
        <begin position="57"/>
        <end position="72"/>
    </location>
</feature>
<organism evidence="2 3">
    <name type="scientific">Hyaloscypha variabilis (strain UAMH 11265 / GT02V1 / F)</name>
    <name type="common">Meliniomyces variabilis</name>
    <dbReference type="NCBI Taxonomy" id="1149755"/>
    <lineage>
        <taxon>Eukaryota</taxon>
        <taxon>Fungi</taxon>
        <taxon>Dikarya</taxon>
        <taxon>Ascomycota</taxon>
        <taxon>Pezizomycotina</taxon>
        <taxon>Leotiomycetes</taxon>
        <taxon>Helotiales</taxon>
        <taxon>Hyaloscyphaceae</taxon>
        <taxon>Hyaloscypha</taxon>
        <taxon>Hyaloscypha variabilis</taxon>
    </lineage>
</organism>
<proteinExistence type="predicted"/>
<dbReference type="EMBL" id="KZ613943">
    <property type="protein sequence ID" value="PMD42434.1"/>
    <property type="molecule type" value="Genomic_DNA"/>
</dbReference>
<dbReference type="Proteomes" id="UP000235786">
    <property type="component" value="Unassembled WGS sequence"/>
</dbReference>
<evidence type="ECO:0000256" key="1">
    <source>
        <dbReference type="SAM" id="MobiDB-lite"/>
    </source>
</evidence>